<feature type="domain" description="AMP-dependent synthetase/ligase" evidence="1">
    <location>
        <begin position="10"/>
        <end position="219"/>
    </location>
</feature>
<dbReference type="Proteomes" id="UP001597417">
    <property type="component" value="Unassembled WGS sequence"/>
</dbReference>
<dbReference type="Gene3D" id="3.40.50.980">
    <property type="match status" value="1"/>
</dbReference>
<comment type="caution">
    <text evidence="2">The sequence shown here is derived from an EMBL/GenBank/DDBJ whole genome shotgun (WGS) entry which is preliminary data.</text>
</comment>
<dbReference type="InterPro" id="IPR050237">
    <property type="entry name" value="ATP-dep_AMP-bd_enzyme"/>
</dbReference>
<sequence>MTNLASYLVASARDYPGRPAIKLDDHVLSYADLHAAAVAAADDMRRRGVAPGDRVAIALPNVPAFPILFYGALLAGAVVVPMNPLLKAREMEYSLTDSETSLVYGWSEGGDAVETAALAAGVDAITVPSHGPTPGETSSVDAVDRPGDDTAVILYTSGTTGHPKGAELTHHNLASNAHLTVDTLIEIGVRDVVMGCLPLFHVFGLTCGLNASVRAGACLTP</sequence>
<reference evidence="3" key="1">
    <citation type="journal article" date="2019" name="Int. J. Syst. Evol. Microbiol.">
        <title>The Global Catalogue of Microorganisms (GCM) 10K type strain sequencing project: providing services to taxonomists for standard genome sequencing and annotation.</title>
        <authorList>
            <consortium name="The Broad Institute Genomics Platform"/>
            <consortium name="The Broad Institute Genome Sequencing Center for Infectious Disease"/>
            <person name="Wu L."/>
            <person name="Ma J."/>
        </authorList>
    </citation>
    <scope>NUCLEOTIDE SEQUENCE [LARGE SCALE GENOMIC DNA]</scope>
    <source>
        <strain evidence="3">CGMCC 4.7645</strain>
    </source>
</reference>
<evidence type="ECO:0000313" key="2">
    <source>
        <dbReference type="EMBL" id="MFD2416563.1"/>
    </source>
</evidence>
<dbReference type="Pfam" id="PF00501">
    <property type="entry name" value="AMP-binding"/>
    <property type="match status" value="1"/>
</dbReference>
<gene>
    <name evidence="2" type="ORF">ACFSXZ_09485</name>
</gene>
<proteinExistence type="predicted"/>
<dbReference type="PROSITE" id="PS00455">
    <property type="entry name" value="AMP_BINDING"/>
    <property type="match status" value="1"/>
</dbReference>
<dbReference type="InterPro" id="IPR000873">
    <property type="entry name" value="AMP-dep_synth/lig_dom"/>
</dbReference>
<dbReference type="SUPFAM" id="SSF56801">
    <property type="entry name" value="Acetyl-CoA synthetase-like"/>
    <property type="match status" value="1"/>
</dbReference>
<name>A0ABW5FNY2_9PSEU</name>
<organism evidence="2 3">
    <name type="scientific">Amycolatopsis pigmentata</name>
    <dbReference type="NCBI Taxonomy" id="450801"/>
    <lineage>
        <taxon>Bacteria</taxon>
        <taxon>Bacillati</taxon>
        <taxon>Actinomycetota</taxon>
        <taxon>Actinomycetes</taxon>
        <taxon>Pseudonocardiales</taxon>
        <taxon>Pseudonocardiaceae</taxon>
        <taxon>Amycolatopsis</taxon>
    </lineage>
</organism>
<evidence type="ECO:0000313" key="3">
    <source>
        <dbReference type="Proteomes" id="UP001597417"/>
    </source>
</evidence>
<dbReference type="PANTHER" id="PTHR43767:SF1">
    <property type="entry name" value="NONRIBOSOMAL PEPTIDE SYNTHASE PES1 (EUROFUNG)-RELATED"/>
    <property type="match status" value="1"/>
</dbReference>
<dbReference type="RefSeq" id="WP_378263461.1">
    <property type="nucleotide sequence ID" value="NZ_JBHUKR010000006.1"/>
</dbReference>
<evidence type="ECO:0000259" key="1">
    <source>
        <dbReference type="Pfam" id="PF00501"/>
    </source>
</evidence>
<dbReference type="EMBL" id="JBHUKR010000006">
    <property type="protein sequence ID" value="MFD2416563.1"/>
    <property type="molecule type" value="Genomic_DNA"/>
</dbReference>
<keyword evidence="3" id="KW-1185">Reference proteome</keyword>
<accession>A0ABW5FNY2</accession>
<protein>
    <submittedName>
        <fullName evidence="2">AMP-binding protein</fullName>
    </submittedName>
</protein>
<dbReference type="PANTHER" id="PTHR43767">
    <property type="entry name" value="LONG-CHAIN-FATTY-ACID--COA LIGASE"/>
    <property type="match status" value="1"/>
</dbReference>
<dbReference type="InterPro" id="IPR020845">
    <property type="entry name" value="AMP-binding_CS"/>
</dbReference>